<accession>A0A6G1BPA1</accession>
<dbReference type="AlphaFoldDB" id="A0A6G1BPA1"/>
<evidence type="ECO:0000313" key="2">
    <source>
        <dbReference type="Proteomes" id="UP000479710"/>
    </source>
</evidence>
<evidence type="ECO:0000313" key="1">
    <source>
        <dbReference type="EMBL" id="KAF0889604.1"/>
    </source>
</evidence>
<dbReference type="Proteomes" id="UP000479710">
    <property type="component" value="Unassembled WGS sequence"/>
</dbReference>
<organism evidence="1 2">
    <name type="scientific">Oryza meyeriana var. granulata</name>
    <dbReference type="NCBI Taxonomy" id="110450"/>
    <lineage>
        <taxon>Eukaryota</taxon>
        <taxon>Viridiplantae</taxon>
        <taxon>Streptophyta</taxon>
        <taxon>Embryophyta</taxon>
        <taxon>Tracheophyta</taxon>
        <taxon>Spermatophyta</taxon>
        <taxon>Magnoliopsida</taxon>
        <taxon>Liliopsida</taxon>
        <taxon>Poales</taxon>
        <taxon>Poaceae</taxon>
        <taxon>BOP clade</taxon>
        <taxon>Oryzoideae</taxon>
        <taxon>Oryzeae</taxon>
        <taxon>Oryzinae</taxon>
        <taxon>Oryza</taxon>
        <taxon>Oryza meyeriana</taxon>
    </lineage>
</organism>
<name>A0A6G1BPA1_9ORYZ</name>
<comment type="caution">
    <text evidence="1">The sequence shown here is derived from an EMBL/GenBank/DDBJ whole genome shotgun (WGS) entry which is preliminary data.</text>
</comment>
<dbReference type="EMBL" id="SPHZ02000012">
    <property type="protein sequence ID" value="KAF0889604.1"/>
    <property type="molecule type" value="Genomic_DNA"/>
</dbReference>
<proteinExistence type="predicted"/>
<gene>
    <name evidence="1" type="ORF">E2562_029278</name>
</gene>
<keyword evidence="2" id="KW-1185">Reference proteome</keyword>
<protein>
    <submittedName>
        <fullName evidence="1">Uncharacterized protein</fullName>
    </submittedName>
</protein>
<sequence>MVGHGARHRPARHRLDLLSPPHSVPILLEDDSLQRKIKAPPGQIDVHECRIVVPLGRIEERMVVVG</sequence>
<reference evidence="1 2" key="1">
    <citation type="submission" date="2019-11" db="EMBL/GenBank/DDBJ databases">
        <title>Whole genome sequence of Oryza granulata.</title>
        <authorList>
            <person name="Li W."/>
        </authorList>
    </citation>
    <scope>NUCLEOTIDE SEQUENCE [LARGE SCALE GENOMIC DNA]</scope>
    <source>
        <strain evidence="2">cv. Menghai</strain>
        <tissue evidence="1">Leaf</tissue>
    </source>
</reference>